<evidence type="ECO:0000313" key="5">
    <source>
        <dbReference type="Proteomes" id="UP000220639"/>
    </source>
</evidence>
<dbReference type="EMBL" id="JABXRN010000001">
    <property type="protein sequence ID" value="MBA8127004.1"/>
    <property type="molecule type" value="Genomic_DNA"/>
</dbReference>
<dbReference type="Gene3D" id="3.10.180.10">
    <property type="entry name" value="2,3-Dihydroxybiphenyl 1,2-Dioxygenase, domain 1"/>
    <property type="match status" value="1"/>
</dbReference>
<dbReference type="InterPro" id="IPR037523">
    <property type="entry name" value="VOC_core"/>
</dbReference>
<sequence>MFTHMRIAKPVANLERSFLMYSKGLGLHKIAEFNDHDGFNGIMLGRGDLDWHIEFTFCRNHPVQPLHTEEDLLVLYYSEEKEWDTACERMIGAGFRMTTSFNPYWDANGRTFVDLDGYRVVIQNKAWVLPQ</sequence>
<dbReference type="InterPro" id="IPR058997">
    <property type="entry name" value="YycE-like_C"/>
</dbReference>
<dbReference type="InterPro" id="IPR029068">
    <property type="entry name" value="Glyas_Bleomycin-R_OHBP_Dase"/>
</dbReference>
<dbReference type="Pfam" id="PF22658">
    <property type="entry name" value="YycE-like_N"/>
    <property type="match status" value="1"/>
</dbReference>
<dbReference type="AlphaFoldDB" id="A0A285B3A2"/>
<keyword evidence="4" id="KW-0223">Dioxygenase</keyword>
<reference evidence="3 7" key="4">
    <citation type="submission" date="2024-04" db="EMBL/GenBank/DDBJ databases">
        <title>Draft genome assemblies of urinary isolates.</title>
        <authorList>
            <person name="Appleberry H."/>
            <person name="Kula A."/>
            <person name="Wolfe A.J."/>
            <person name="Putonti C."/>
        </authorList>
    </citation>
    <scope>NUCLEOTIDE SEQUENCE [LARGE SCALE GENOMIC DNA]</scope>
    <source>
        <strain evidence="3 7">UMB12529</strain>
    </source>
</reference>
<dbReference type="Proteomes" id="UP000220639">
    <property type="component" value="Unassembled WGS sequence"/>
</dbReference>
<dbReference type="InterPro" id="IPR058998">
    <property type="entry name" value="YycE-like_N"/>
</dbReference>
<accession>A0A285B3A2</accession>
<dbReference type="Proteomes" id="UP000557483">
    <property type="component" value="Unassembled WGS sequence"/>
</dbReference>
<keyword evidence="7" id="KW-1185">Reference proteome</keyword>
<gene>
    <name evidence="3" type="ORF">AAFL32_06950</name>
    <name evidence="2" type="ORF">HV064_24320</name>
    <name evidence="4" type="ORF">KOSB73_260099</name>
</gene>
<reference evidence="2 6" key="3">
    <citation type="submission" date="2020-06" db="EMBL/GenBank/DDBJ databases">
        <title>REHAB project genomes.</title>
        <authorList>
            <person name="Shaw L.P."/>
        </authorList>
    </citation>
    <scope>NUCLEOTIDE SEQUENCE [LARGE SCALE GENOMIC DNA]</scope>
    <source>
        <strain evidence="2 6">RHBSTW-00092</strain>
    </source>
</reference>
<evidence type="ECO:0000259" key="1">
    <source>
        <dbReference type="PROSITE" id="PS51819"/>
    </source>
</evidence>
<organism evidence="4 5">
    <name type="scientific">Klebsiella grimontii</name>
    <dbReference type="NCBI Taxonomy" id="2058152"/>
    <lineage>
        <taxon>Bacteria</taxon>
        <taxon>Pseudomonadati</taxon>
        <taxon>Pseudomonadota</taxon>
        <taxon>Gammaproteobacteria</taxon>
        <taxon>Enterobacterales</taxon>
        <taxon>Enterobacteriaceae</taxon>
        <taxon>Klebsiella/Raoultella group</taxon>
        <taxon>Klebsiella</taxon>
    </lineage>
</organism>
<dbReference type="EMBL" id="JBCGEM010000004">
    <property type="protein sequence ID" value="MEM0623620.1"/>
    <property type="molecule type" value="Genomic_DNA"/>
</dbReference>
<dbReference type="Pfam" id="PF22659">
    <property type="entry name" value="YycE-like_C"/>
    <property type="match status" value="1"/>
</dbReference>
<protein>
    <submittedName>
        <fullName evidence="4">Glyoxalase/bleomycin resistance protein/dioxygenase</fullName>
    </submittedName>
    <submittedName>
        <fullName evidence="2">VOC family protein</fullName>
    </submittedName>
</protein>
<reference evidence="4" key="1">
    <citation type="submission" date="2017-08" db="EMBL/GenBank/DDBJ databases">
        <authorList>
            <person name="de Groot N.N."/>
        </authorList>
    </citation>
    <scope>NUCLEOTIDE SEQUENCE [LARGE SCALE GENOMIC DNA]</scope>
    <source>
        <strain evidence="4">06D021</strain>
    </source>
</reference>
<dbReference type="EMBL" id="FZTC01000019">
    <property type="protein sequence ID" value="SNU35375.1"/>
    <property type="molecule type" value="Genomic_DNA"/>
</dbReference>
<name>A0A285B3A2_9ENTR</name>
<reference evidence="5" key="2">
    <citation type="submission" date="2017-08" db="EMBL/GenBank/DDBJ databases">
        <authorList>
            <person name="Brisse S."/>
        </authorList>
    </citation>
    <scope>NUCLEOTIDE SEQUENCE [LARGE SCALE GENOMIC DNA]</scope>
    <source>
        <strain evidence="5">06D021</strain>
    </source>
</reference>
<evidence type="ECO:0000313" key="7">
    <source>
        <dbReference type="Proteomes" id="UP001458070"/>
    </source>
</evidence>
<dbReference type="PROSITE" id="PS51819">
    <property type="entry name" value="VOC"/>
    <property type="match status" value="1"/>
</dbReference>
<feature type="domain" description="VOC" evidence="1">
    <location>
        <begin position="1"/>
        <end position="125"/>
    </location>
</feature>
<evidence type="ECO:0000313" key="2">
    <source>
        <dbReference type="EMBL" id="MBA8127004.1"/>
    </source>
</evidence>
<dbReference type="Proteomes" id="UP001458070">
    <property type="component" value="Unassembled WGS sequence"/>
</dbReference>
<evidence type="ECO:0000313" key="3">
    <source>
        <dbReference type="EMBL" id="MEM0623620.1"/>
    </source>
</evidence>
<dbReference type="GO" id="GO:0051213">
    <property type="term" value="F:dioxygenase activity"/>
    <property type="evidence" value="ECO:0007669"/>
    <property type="project" value="UniProtKB-KW"/>
</dbReference>
<evidence type="ECO:0000313" key="6">
    <source>
        <dbReference type="Proteomes" id="UP000557483"/>
    </source>
</evidence>
<keyword evidence="4" id="KW-0560">Oxidoreductase</keyword>
<proteinExistence type="predicted"/>
<dbReference type="RefSeq" id="WP_064342581.1">
    <property type="nucleotide sequence ID" value="NZ_CABGKG010000010.1"/>
</dbReference>
<dbReference type="SUPFAM" id="SSF54593">
    <property type="entry name" value="Glyoxalase/Bleomycin resistance protein/Dihydroxybiphenyl dioxygenase"/>
    <property type="match status" value="1"/>
</dbReference>
<evidence type="ECO:0000313" key="4">
    <source>
        <dbReference type="EMBL" id="SNU35375.1"/>
    </source>
</evidence>